<proteinExistence type="predicted"/>
<evidence type="ECO:0000313" key="1">
    <source>
        <dbReference type="EMBL" id="CAG8652235.1"/>
    </source>
</evidence>
<feature type="non-terminal residue" evidence="1">
    <location>
        <position position="1"/>
    </location>
</feature>
<gene>
    <name evidence="1" type="ORF">SCALOS_LOCUS8705</name>
</gene>
<organism evidence="1 2">
    <name type="scientific">Scutellospora calospora</name>
    <dbReference type="NCBI Taxonomy" id="85575"/>
    <lineage>
        <taxon>Eukaryota</taxon>
        <taxon>Fungi</taxon>
        <taxon>Fungi incertae sedis</taxon>
        <taxon>Mucoromycota</taxon>
        <taxon>Glomeromycotina</taxon>
        <taxon>Glomeromycetes</taxon>
        <taxon>Diversisporales</taxon>
        <taxon>Gigasporaceae</taxon>
        <taxon>Scutellospora</taxon>
    </lineage>
</organism>
<name>A0ACA9NFH4_9GLOM</name>
<accession>A0ACA9NFH4</accession>
<keyword evidence="2" id="KW-1185">Reference proteome</keyword>
<sequence length="48" mass="5572">SHESEFELQKLISSYNISNMLVLIVRDTKDILANKPKKALTKEIEDIR</sequence>
<comment type="caution">
    <text evidence="1">The sequence shown here is derived from an EMBL/GenBank/DDBJ whole genome shotgun (WGS) entry which is preliminary data.</text>
</comment>
<feature type="non-terminal residue" evidence="1">
    <location>
        <position position="48"/>
    </location>
</feature>
<dbReference type="EMBL" id="CAJVPM010024083">
    <property type="protein sequence ID" value="CAG8652235.1"/>
    <property type="molecule type" value="Genomic_DNA"/>
</dbReference>
<evidence type="ECO:0000313" key="2">
    <source>
        <dbReference type="Proteomes" id="UP000789860"/>
    </source>
</evidence>
<dbReference type="Proteomes" id="UP000789860">
    <property type="component" value="Unassembled WGS sequence"/>
</dbReference>
<protein>
    <submittedName>
        <fullName evidence="1">6421_t:CDS:1</fullName>
    </submittedName>
</protein>
<reference evidence="1" key="1">
    <citation type="submission" date="2021-06" db="EMBL/GenBank/DDBJ databases">
        <authorList>
            <person name="Kallberg Y."/>
            <person name="Tangrot J."/>
            <person name="Rosling A."/>
        </authorList>
    </citation>
    <scope>NUCLEOTIDE SEQUENCE</scope>
    <source>
        <strain evidence="1">AU212A</strain>
    </source>
</reference>